<evidence type="ECO:0000256" key="1">
    <source>
        <dbReference type="ARBA" id="ARBA00004123"/>
    </source>
</evidence>
<feature type="compositionally biased region" description="Basic and acidic residues" evidence="13">
    <location>
        <begin position="185"/>
        <end position="197"/>
    </location>
</feature>
<evidence type="ECO:0000256" key="11">
    <source>
        <dbReference type="ARBA" id="ARBA00042090"/>
    </source>
</evidence>
<proteinExistence type="inferred from homology"/>
<dbReference type="InterPro" id="IPR009294">
    <property type="entry name" value="Aph-1"/>
</dbReference>
<dbReference type="InterPro" id="IPR044666">
    <property type="entry name" value="Cyclophilin_A-like"/>
</dbReference>
<dbReference type="PROSITE" id="PS50072">
    <property type="entry name" value="CSA_PPIASE_2"/>
    <property type="match status" value="1"/>
</dbReference>
<feature type="domain" description="PPIase cyclophilin-type" evidence="15">
    <location>
        <begin position="18"/>
        <end position="166"/>
    </location>
</feature>
<evidence type="ECO:0000256" key="10">
    <source>
        <dbReference type="ARBA" id="ARBA00040027"/>
    </source>
</evidence>
<dbReference type="GO" id="GO:0007219">
    <property type="term" value="P:Notch signaling pathway"/>
    <property type="evidence" value="ECO:0007669"/>
    <property type="project" value="UniProtKB-KW"/>
</dbReference>
<keyword evidence="5 14" id="KW-0812">Transmembrane</keyword>
<dbReference type="SUPFAM" id="SSF50891">
    <property type="entry name" value="Cyclophilin-like"/>
    <property type="match status" value="1"/>
</dbReference>
<dbReference type="WBParaSite" id="maker-uti_cns_0003809-snap-gene-0.4-mRNA-1">
    <property type="protein sequence ID" value="maker-uti_cns_0003809-snap-gene-0.4-mRNA-1"/>
    <property type="gene ID" value="maker-uti_cns_0003809-snap-gene-0.4"/>
</dbReference>
<dbReference type="InterPro" id="IPR020892">
    <property type="entry name" value="Cyclophilin-type_PPIase_CS"/>
</dbReference>
<evidence type="ECO:0000259" key="15">
    <source>
        <dbReference type="PROSITE" id="PS50072"/>
    </source>
</evidence>
<keyword evidence="8 14" id="KW-0472">Membrane</keyword>
<evidence type="ECO:0000256" key="6">
    <source>
        <dbReference type="ARBA" id="ARBA00022976"/>
    </source>
</evidence>
<feature type="transmembrane region" description="Helical" evidence="14">
    <location>
        <begin position="656"/>
        <end position="682"/>
    </location>
</feature>
<keyword evidence="16" id="KW-1185">Reference proteome</keyword>
<feature type="compositionally biased region" description="Low complexity" evidence="13">
    <location>
        <begin position="394"/>
        <end position="403"/>
    </location>
</feature>
<dbReference type="PANTHER" id="PTHR45625:SF6">
    <property type="entry name" value="SPLICEOSOME-ASSOCIATED PROTEIN CWC27 HOMOLOG"/>
    <property type="match status" value="1"/>
</dbReference>
<dbReference type="GO" id="GO:0003755">
    <property type="term" value="F:peptidyl-prolyl cis-trans isomerase activity"/>
    <property type="evidence" value="ECO:0007669"/>
    <property type="project" value="InterPro"/>
</dbReference>
<reference evidence="17" key="1">
    <citation type="submission" date="2016-11" db="UniProtKB">
        <authorList>
            <consortium name="WormBaseParasite"/>
        </authorList>
    </citation>
    <scope>IDENTIFICATION</scope>
</reference>
<evidence type="ECO:0000256" key="8">
    <source>
        <dbReference type="ARBA" id="ARBA00023136"/>
    </source>
</evidence>
<comment type="subcellular location">
    <subcellularLocation>
        <location evidence="2">Membrane</location>
        <topology evidence="2">Multi-pass membrane protein</topology>
    </subcellularLocation>
    <subcellularLocation>
        <location evidence="1">Nucleus</location>
    </subcellularLocation>
</comment>
<sequence length="765" mass="82892">MSSIYVLEPPTNGRVLLQTTVGNIDIELWSKEAPKACRNFLQLCMEGYYDDTLFHRVVKDFIVQGGDPTGTGEGGDSVFGKPFGLELHSRLRFNRRGLVGMACLQPGQNGSQFFFTLAATPELEKHNTIFGQVVGNSLFNMLRLAECETDQQERPLNPQRIISARVIDNPYPDLAPREEQLELRRRRQHEQQLKQQEESEAANSETAPILPVETQATADADSTAATPAASSAGDGAAPATASSAAEDETRDSRLAKLKLEVAKMRRALHKTAAPTFSPEVNAAPVADRTSSNTADDDDKPSSMIRLKRRRHPGTEELGVDRAAAVSREDAKAAREAATLKMFAKFAARLAKNDGEEDDDDKGKDDDVKKDASSSLFSHVFQPESGPSARRVLDPADAATASAPDRYELEDPRNPMNKRRRKAAAEKLAARIGRGGSGGGDDRFLFKRDKPPRKCRHDFNGVFRLLSGGIFSRIGYVRFYCGHSFFWLLSLLLSAVVWYAIVPLRGYLAFGMVVSVIFQEMIRVALYYLLKKAQLGLQKIAVAEEGESTRTLADSNEATGDSAVVSVTAASAAVVVSPGAAAQPSVVSLSGSSRTRVDRVRLTQETRPSSSGSQILDLNSLVRPRLRLHVRAFAMVNLLADVSGPGSVGLAGEHEAFLLVSACLALLFSCLNICWTVVTFACLESRKLHLLAAVWSSHLLCSLLTLLNSPSNPVMSLAPTLTSLVCLIGCLLLSLALAGISIPSFLVSLVSPKWLCKAISIGRAGL</sequence>
<evidence type="ECO:0000256" key="7">
    <source>
        <dbReference type="ARBA" id="ARBA00022989"/>
    </source>
</evidence>
<dbReference type="Proteomes" id="UP000095280">
    <property type="component" value="Unplaced"/>
</dbReference>
<dbReference type="GO" id="GO:0071013">
    <property type="term" value="C:catalytic step 2 spliceosome"/>
    <property type="evidence" value="ECO:0007669"/>
    <property type="project" value="TreeGrafter"/>
</dbReference>
<protein>
    <recommendedName>
        <fullName evidence="10">Spliceosome-associated protein CWC27 homolog</fullName>
    </recommendedName>
    <alternativeName>
        <fullName evidence="11">Probable inactive peptidyl-prolyl cis-trans isomerase CWC27 homolog</fullName>
    </alternativeName>
</protein>
<feature type="region of interest" description="Disordered" evidence="13">
    <location>
        <begin position="270"/>
        <end position="327"/>
    </location>
</feature>
<feature type="transmembrane region" description="Helical" evidence="14">
    <location>
        <begin position="689"/>
        <end position="708"/>
    </location>
</feature>
<dbReference type="PRINTS" id="PR00153">
    <property type="entry name" value="CSAPPISMRASE"/>
</dbReference>
<comment type="similarity">
    <text evidence="3">Belongs to the APH-1 family.</text>
</comment>
<evidence type="ECO:0000256" key="9">
    <source>
        <dbReference type="ARBA" id="ARBA00023242"/>
    </source>
</evidence>
<organism evidence="16 17">
    <name type="scientific">Macrostomum lignano</name>
    <dbReference type="NCBI Taxonomy" id="282301"/>
    <lineage>
        <taxon>Eukaryota</taxon>
        <taxon>Metazoa</taxon>
        <taxon>Spiralia</taxon>
        <taxon>Lophotrochozoa</taxon>
        <taxon>Platyhelminthes</taxon>
        <taxon>Rhabditophora</taxon>
        <taxon>Macrostomorpha</taxon>
        <taxon>Macrostomida</taxon>
        <taxon>Macrostomidae</taxon>
        <taxon>Macrostomum</taxon>
    </lineage>
</organism>
<dbReference type="PANTHER" id="PTHR45625">
    <property type="entry name" value="PEPTIDYL-PROLYL CIS-TRANS ISOMERASE-RELATED"/>
    <property type="match status" value="1"/>
</dbReference>
<evidence type="ECO:0000256" key="5">
    <source>
        <dbReference type="ARBA" id="ARBA00022692"/>
    </source>
</evidence>
<dbReference type="GO" id="GO:0016485">
    <property type="term" value="P:protein processing"/>
    <property type="evidence" value="ECO:0007669"/>
    <property type="project" value="InterPro"/>
</dbReference>
<dbReference type="Gene3D" id="2.40.100.10">
    <property type="entry name" value="Cyclophilin-like"/>
    <property type="match status" value="1"/>
</dbReference>
<evidence type="ECO:0000313" key="17">
    <source>
        <dbReference type="WBParaSite" id="maker-uti_cns_0003809-snap-gene-0.4-mRNA-1"/>
    </source>
</evidence>
<dbReference type="FunFam" id="2.40.100.10:FF:000007">
    <property type="entry name" value="Peptidyl-prolyl cis-trans isomerase CWC27 homolog"/>
    <property type="match status" value="1"/>
</dbReference>
<evidence type="ECO:0000256" key="13">
    <source>
        <dbReference type="SAM" id="MobiDB-lite"/>
    </source>
</evidence>
<dbReference type="InterPro" id="IPR002130">
    <property type="entry name" value="Cyclophilin-type_PPIase_dom"/>
</dbReference>
<name>A0A1I8GZQ1_9PLAT</name>
<keyword evidence="9" id="KW-0539">Nucleus</keyword>
<evidence type="ECO:0000256" key="3">
    <source>
        <dbReference type="ARBA" id="ARBA00005577"/>
    </source>
</evidence>
<comment type="similarity">
    <text evidence="4">Belongs to the cyclophilin-type PPIase family.</text>
</comment>
<evidence type="ECO:0000256" key="2">
    <source>
        <dbReference type="ARBA" id="ARBA00004141"/>
    </source>
</evidence>
<feature type="transmembrane region" description="Helical" evidence="14">
    <location>
        <begin position="720"/>
        <end position="746"/>
    </location>
</feature>
<dbReference type="GO" id="GO:0016020">
    <property type="term" value="C:membrane"/>
    <property type="evidence" value="ECO:0007669"/>
    <property type="project" value="UniProtKB-SubCell"/>
</dbReference>
<comment type="subunit">
    <text evidence="12">Part of the activated spliceosome B/catalytic step 1 spliceosome, one of the forms of the spliceosome which has a well-formed active site but still cannot catalyze the branching reaction and is composed at least of 52 proteins, the U2, U5 and U6 snRNAs and the pre-mRNA. Recruited during early steps of activated spliceosome B maturation, it is probably one of the first proteins released from this complex as he matures to the spliceosome C complex. Component of the minor spliceosome, which splices U12-type introns.</text>
</comment>
<evidence type="ECO:0000256" key="4">
    <source>
        <dbReference type="ARBA" id="ARBA00007365"/>
    </source>
</evidence>
<keyword evidence="7 14" id="KW-1133">Transmembrane helix</keyword>
<dbReference type="Pfam" id="PF00160">
    <property type="entry name" value="Pro_isomerase"/>
    <property type="match status" value="1"/>
</dbReference>
<feature type="transmembrane region" description="Helical" evidence="14">
    <location>
        <begin position="506"/>
        <end position="529"/>
    </location>
</feature>
<dbReference type="AlphaFoldDB" id="A0A1I8GZQ1"/>
<dbReference type="InterPro" id="IPR029000">
    <property type="entry name" value="Cyclophilin-like_dom_sf"/>
</dbReference>
<evidence type="ECO:0000256" key="14">
    <source>
        <dbReference type="SAM" id="Phobius"/>
    </source>
</evidence>
<accession>A0A1I8GZQ1</accession>
<dbReference type="GO" id="GO:0006457">
    <property type="term" value="P:protein folding"/>
    <property type="evidence" value="ECO:0007669"/>
    <property type="project" value="InterPro"/>
</dbReference>
<keyword evidence="6" id="KW-0914">Notch signaling pathway</keyword>
<feature type="region of interest" description="Disordered" evidence="13">
    <location>
        <begin position="352"/>
        <end position="421"/>
    </location>
</feature>
<dbReference type="Pfam" id="PF06105">
    <property type="entry name" value="Aph-1"/>
    <property type="match status" value="2"/>
</dbReference>
<dbReference type="CDD" id="cd01925">
    <property type="entry name" value="cyclophilin_CeCYP16-like"/>
    <property type="match status" value="1"/>
</dbReference>
<feature type="compositionally biased region" description="Basic and acidic residues" evidence="13">
    <location>
        <begin position="360"/>
        <end position="371"/>
    </location>
</feature>
<feature type="region of interest" description="Disordered" evidence="13">
    <location>
        <begin position="185"/>
        <end position="251"/>
    </location>
</feature>
<dbReference type="PROSITE" id="PS00170">
    <property type="entry name" value="CSA_PPIASE_1"/>
    <property type="match status" value="1"/>
</dbReference>
<feature type="compositionally biased region" description="Low complexity" evidence="13">
    <location>
        <begin position="216"/>
        <end position="244"/>
    </location>
</feature>
<evidence type="ECO:0000313" key="16">
    <source>
        <dbReference type="Proteomes" id="UP000095280"/>
    </source>
</evidence>
<evidence type="ECO:0000256" key="12">
    <source>
        <dbReference type="ARBA" id="ARBA00046368"/>
    </source>
</evidence>